<reference evidence="2 3" key="1">
    <citation type="submission" date="2018-06" db="EMBL/GenBank/DDBJ databases">
        <title>Genomic Encyclopedia of Archaeal and Bacterial Type Strains, Phase II (KMG-II): from individual species to whole genera.</title>
        <authorList>
            <person name="Goeker M."/>
        </authorList>
    </citation>
    <scope>NUCLEOTIDE SEQUENCE [LARGE SCALE GENOMIC DNA]</scope>
    <source>
        <strain evidence="2 3">DSM 23857</strain>
    </source>
</reference>
<dbReference type="InterPro" id="IPR027417">
    <property type="entry name" value="P-loop_NTPase"/>
</dbReference>
<dbReference type="AlphaFoldDB" id="A0A327R3X7"/>
<evidence type="ECO:0000313" key="2">
    <source>
        <dbReference type="EMBL" id="RAJ10915.1"/>
    </source>
</evidence>
<dbReference type="OrthoDB" id="9151999at2"/>
<dbReference type="Gene3D" id="3.40.50.300">
    <property type="entry name" value="P-loop containing nucleotide triphosphate hydrolases"/>
    <property type="match status" value="1"/>
</dbReference>
<dbReference type="InterPro" id="IPR052735">
    <property type="entry name" value="NAD_biosynth-regulator"/>
</dbReference>
<dbReference type="Gene3D" id="3.40.50.620">
    <property type="entry name" value="HUPs"/>
    <property type="match status" value="1"/>
</dbReference>
<sequence length="327" mass="37321">MKKGLVLGKFYPLHTGHLALINHALWLCDELYILICASNKETIPGAIRLQWIKDSFPNQPFIKPILFEYNEADLPNTSVSDEGVSKVWSEVIATLVPPIDVFVASEPYAVFVAAHLHCAYELFDVPREQYPIAASDIRKQPLQHWGFIAPVARSYFTKKICLYGTESTGKSTLTQLLAEHYQTAYVPEMAREVIEHTDEVQPAHLQEIATLHAYTIVEKLPTAHKLLFIDTDVNITRSYSEFLFQQPLQVAHWITAANKMDLYLFLENDAPYIQDGTRLDRERRDALHLFHEQQLLASQVPFVRISGTWDERLQQAITAVDAFLSTQ</sequence>
<keyword evidence="3" id="KW-1185">Reference proteome</keyword>
<dbReference type="EMBL" id="QLLL01000001">
    <property type="protein sequence ID" value="RAJ10915.1"/>
    <property type="molecule type" value="Genomic_DNA"/>
</dbReference>
<feature type="domain" description="NadR/Ttd14 AAA" evidence="1">
    <location>
        <begin position="159"/>
        <end position="312"/>
    </location>
</feature>
<protein>
    <submittedName>
        <fullName evidence="2">HTH-type transcriptional regulator, transcriptional repressor of NAD biosynthesis genes</fullName>
    </submittedName>
</protein>
<dbReference type="PANTHER" id="PTHR37512">
    <property type="entry name" value="TRIFUNCTIONAL NAD BIOSYNTHESIS/REGULATOR PROTEIN NADR"/>
    <property type="match status" value="1"/>
</dbReference>
<dbReference type="GO" id="GO:0003824">
    <property type="term" value="F:catalytic activity"/>
    <property type="evidence" value="ECO:0007669"/>
    <property type="project" value="InterPro"/>
</dbReference>
<evidence type="ECO:0000259" key="1">
    <source>
        <dbReference type="Pfam" id="PF13521"/>
    </source>
</evidence>
<name>A0A327R3X7_9BACT</name>
<dbReference type="SUPFAM" id="SSF52540">
    <property type="entry name" value="P-loop containing nucleoside triphosphate hydrolases"/>
    <property type="match status" value="1"/>
</dbReference>
<dbReference type="SUPFAM" id="SSF52374">
    <property type="entry name" value="Nucleotidylyl transferase"/>
    <property type="match status" value="1"/>
</dbReference>
<dbReference type="InterPro" id="IPR004821">
    <property type="entry name" value="Cyt_trans-like"/>
</dbReference>
<dbReference type="PANTHER" id="PTHR37512:SF1">
    <property type="entry name" value="NADR_TTD14 AAA DOMAIN-CONTAINING PROTEIN"/>
    <property type="match status" value="1"/>
</dbReference>
<dbReference type="Pfam" id="PF13521">
    <property type="entry name" value="AAA_28"/>
    <property type="match status" value="1"/>
</dbReference>
<proteinExistence type="predicted"/>
<accession>A0A327R3X7</accession>
<comment type="caution">
    <text evidence="2">The sequence shown here is derived from an EMBL/GenBank/DDBJ whole genome shotgun (WGS) entry which is preliminary data.</text>
</comment>
<dbReference type="InterPro" id="IPR038727">
    <property type="entry name" value="NadR/Ttd14_AAA_dom"/>
</dbReference>
<dbReference type="Proteomes" id="UP000249547">
    <property type="component" value="Unassembled WGS sequence"/>
</dbReference>
<dbReference type="RefSeq" id="WP_111596034.1">
    <property type="nucleotide sequence ID" value="NZ_QLLL01000001.1"/>
</dbReference>
<dbReference type="NCBIfam" id="TIGR00125">
    <property type="entry name" value="cyt_tran_rel"/>
    <property type="match status" value="1"/>
</dbReference>
<gene>
    <name evidence="2" type="ORF">LX64_00522</name>
</gene>
<evidence type="ECO:0000313" key="3">
    <source>
        <dbReference type="Proteomes" id="UP000249547"/>
    </source>
</evidence>
<dbReference type="InterPro" id="IPR014729">
    <property type="entry name" value="Rossmann-like_a/b/a_fold"/>
</dbReference>
<organism evidence="2 3">
    <name type="scientific">Chitinophaga skermanii</name>
    <dbReference type="NCBI Taxonomy" id="331697"/>
    <lineage>
        <taxon>Bacteria</taxon>
        <taxon>Pseudomonadati</taxon>
        <taxon>Bacteroidota</taxon>
        <taxon>Chitinophagia</taxon>
        <taxon>Chitinophagales</taxon>
        <taxon>Chitinophagaceae</taxon>
        <taxon>Chitinophaga</taxon>
    </lineage>
</organism>